<name>A0A850HIC9_9SPHN</name>
<evidence type="ECO:0000313" key="4">
    <source>
        <dbReference type="Proteomes" id="UP000546031"/>
    </source>
</evidence>
<dbReference type="InterPro" id="IPR044855">
    <property type="entry name" value="CoA-Trfase_III_dom3_sf"/>
</dbReference>
<evidence type="ECO:0000256" key="1">
    <source>
        <dbReference type="ARBA" id="ARBA00022679"/>
    </source>
</evidence>
<dbReference type="InterPro" id="IPR003673">
    <property type="entry name" value="CoA-Trfase_fam_III"/>
</dbReference>
<accession>A0A850HIC9</accession>
<evidence type="ECO:0000256" key="2">
    <source>
        <dbReference type="SAM" id="MobiDB-lite"/>
    </source>
</evidence>
<dbReference type="PANTHER" id="PTHR48207:SF4">
    <property type="entry name" value="BLL6097 PROTEIN"/>
    <property type="match status" value="1"/>
</dbReference>
<reference evidence="3 4" key="1">
    <citation type="submission" date="2020-06" db="EMBL/GenBank/DDBJ databases">
        <title>Altererythrobacter lutimaris sp. nov., a marine bacterium isolated from a tidal flat.</title>
        <authorList>
            <person name="Kim D."/>
            <person name="Yoo Y."/>
            <person name="Kim J.-J."/>
        </authorList>
    </citation>
    <scope>NUCLEOTIDE SEQUENCE [LARGE SCALE GENOMIC DNA]</scope>
    <source>
        <strain evidence="3 4">JGD-16</strain>
    </source>
</reference>
<organism evidence="3 4">
    <name type="scientific">Altererythrobacter lutimaris</name>
    <dbReference type="NCBI Taxonomy" id="2743979"/>
    <lineage>
        <taxon>Bacteria</taxon>
        <taxon>Pseudomonadati</taxon>
        <taxon>Pseudomonadota</taxon>
        <taxon>Alphaproteobacteria</taxon>
        <taxon>Sphingomonadales</taxon>
        <taxon>Erythrobacteraceae</taxon>
        <taxon>Altererythrobacter</taxon>
    </lineage>
</organism>
<protein>
    <submittedName>
        <fullName evidence="3">CoA transferase</fullName>
    </submittedName>
</protein>
<feature type="region of interest" description="Disordered" evidence="2">
    <location>
        <begin position="360"/>
        <end position="384"/>
    </location>
</feature>
<dbReference type="AlphaFoldDB" id="A0A850HIC9"/>
<dbReference type="SUPFAM" id="SSF89796">
    <property type="entry name" value="CoA-transferase family III (CaiB/BaiF)"/>
    <property type="match status" value="1"/>
</dbReference>
<evidence type="ECO:0000313" key="3">
    <source>
        <dbReference type="EMBL" id="NVE95272.1"/>
    </source>
</evidence>
<proteinExistence type="predicted"/>
<dbReference type="EMBL" id="JABWTA010000001">
    <property type="protein sequence ID" value="NVE95272.1"/>
    <property type="molecule type" value="Genomic_DNA"/>
</dbReference>
<dbReference type="Proteomes" id="UP000546031">
    <property type="component" value="Unassembled WGS sequence"/>
</dbReference>
<dbReference type="PANTHER" id="PTHR48207">
    <property type="entry name" value="SUCCINATE--HYDROXYMETHYLGLUTARATE COA-TRANSFERASE"/>
    <property type="match status" value="1"/>
</dbReference>
<comment type="caution">
    <text evidence="3">The sequence shown here is derived from an EMBL/GenBank/DDBJ whole genome shotgun (WGS) entry which is preliminary data.</text>
</comment>
<dbReference type="Gene3D" id="3.40.50.10540">
    <property type="entry name" value="Crotonobetainyl-coa:carnitine coa-transferase, domain 1"/>
    <property type="match status" value="1"/>
</dbReference>
<sequence length="384" mass="41784">MEAGDGKPMLDGLKVLDLTTVVFGPYCTQILADFGAEVIKVEAPGGDVLRHSARPARTKGMAPAYLAFNRGKRSLVLDLKDEADKKRFAELLAEADVFIHNVREEAITRLGFDYASAKAANPEIVYVHCVGFGLGGPYEGLQAYDDVIQAASGSASLLPRVDGNPAPRYLPSLIADKVAGLHAAYASMAALIHKLRTGKGQLLEVPMFEAFSGFMMKEHMGGTMFDPPVGDACYARQVDPDRQPFPTQDGYVSIVPYQLPHFLKVIAILGAPEFAQQERFETPQGIIAASAELYRKIGELTASKVTDEVIAIMREHSIPAMPVRDMAEMYSDPHLCSSGFLQRRTHPSEGAMFELREPTRFSGWEPDEPRGAPGLGSHTGGFEN</sequence>
<dbReference type="InterPro" id="IPR023606">
    <property type="entry name" value="CoA-Trfase_III_dom_1_sf"/>
</dbReference>
<dbReference type="Pfam" id="PF02515">
    <property type="entry name" value="CoA_transf_3"/>
    <property type="match status" value="1"/>
</dbReference>
<feature type="compositionally biased region" description="Gly residues" evidence="2">
    <location>
        <begin position="373"/>
        <end position="384"/>
    </location>
</feature>
<dbReference type="InterPro" id="IPR050483">
    <property type="entry name" value="CoA-transferase_III_domain"/>
</dbReference>
<dbReference type="RefSeq" id="WP_176273508.1">
    <property type="nucleotide sequence ID" value="NZ_JABWTA010000001.1"/>
</dbReference>
<dbReference type="GO" id="GO:0008410">
    <property type="term" value="F:CoA-transferase activity"/>
    <property type="evidence" value="ECO:0007669"/>
    <property type="project" value="TreeGrafter"/>
</dbReference>
<keyword evidence="4" id="KW-1185">Reference proteome</keyword>
<gene>
    <name evidence="3" type="ORF">HUO12_10210</name>
</gene>
<keyword evidence="1 3" id="KW-0808">Transferase</keyword>
<dbReference type="Gene3D" id="3.30.1540.10">
    <property type="entry name" value="formyl-coa transferase, domain 3"/>
    <property type="match status" value="1"/>
</dbReference>